<evidence type="ECO:0000313" key="3">
    <source>
        <dbReference type="EMBL" id="KAA1003819.1"/>
    </source>
</evidence>
<proteinExistence type="predicted"/>
<dbReference type="GO" id="GO:0016787">
    <property type="term" value="F:hydrolase activity"/>
    <property type="evidence" value="ECO:0007669"/>
    <property type="project" value="UniProtKB-KW"/>
</dbReference>
<dbReference type="AlphaFoldDB" id="A0A5B0GPC6"/>
<dbReference type="RefSeq" id="WP_149674223.1">
    <property type="nucleotide sequence ID" value="NZ_VTUZ01000032.1"/>
</dbReference>
<dbReference type="Pfam" id="PF00561">
    <property type="entry name" value="Abhydrolase_1"/>
    <property type="match status" value="1"/>
</dbReference>
<protein>
    <submittedName>
        <fullName evidence="3">Alpha/beta hydrolase</fullName>
    </submittedName>
</protein>
<keyword evidence="4" id="KW-1185">Reference proteome</keyword>
<dbReference type="GO" id="GO:0016020">
    <property type="term" value="C:membrane"/>
    <property type="evidence" value="ECO:0007669"/>
    <property type="project" value="TreeGrafter"/>
</dbReference>
<dbReference type="InterPro" id="IPR000073">
    <property type="entry name" value="AB_hydrolase_1"/>
</dbReference>
<keyword evidence="1 3" id="KW-0378">Hydrolase</keyword>
<dbReference type="PANTHER" id="PTHR43798:SF31">
    <property type="entry name" value="AB HYDROLASE SUPERFAMILY PROTEIN YCLE"/>
    <property type="match status" value="1"/>
</dbReference>
<reference evidence="3 4" key="1">
    <citation type="submission" date="2019-08" db="EMBL/GenBank/DDBJ databases">
        <title>Paraburkholderia sp. DCY113.</title>
        <authorList>
            <person name="Kang J."/>
        </authorList>
    </citation>
    <scope>NUCLEOTIDE SEQUENCE [LARGE SCALE GENOMIC DNA]</scope>
    <source>
        <strain evidence="3 4">DCY113</strain>
    </source>
</reference>
<dbReference type="InterPro" id="IPR029058">
    <property type="entry name" value="AB_hydrolase_fold"/>
</dbReference>
<dbReference type="Gene3D" id="3.40.50.1820">
    <property type="entry name" value="alpha/beta hydrolase"/>
    <property type="match status" value="1"/>
</dbReference>
<evidence type="ECO:0000259" key="2">
    <source>
        <dbReference type="Pfam" id="PF00561"/>
    </source>
</evidence>
<dbReference type="PRINTS" id="PR00412">
    <property type="entry name" value="EPOXHYDRLASE"/>
</dbReference>
<evidence type="ECO:0000256" key="1">
    <source>
        <dbReference type="ARBA" id="ARBA00022801"/>
    </source>
</evidence>
<dbReference type="Proteomes" id="UP000325273">
    <property type="component" value="Unassembled WGS sequence"/>
</dbReference>
<organism evidence="3 4">
    <name type="scientific">Paraburkholderia panacisoli</name>
    <dbReference type="NCBI Taxonomy" id="2603818"/>
    <lineage>
        <taxon>Bacteria</taxon>
        <taxon>Pseudomonadati</taxon>
        <taxon>Pseudomonadota</taxon>
        <taxon>Betaproteobacteria</taxon>
        <taxon>Burkholderiales</taxon>
        <taxon>Burkholderiaceae</taxon>
        <taxon>Paraburkholderia</taxon>
    </lineage>
</organism>
<comment type="caution">
    <text evidence="3">The sequence shown here is derived from an EMBL/GenBank/DDBJ whole genome shotgun (WGS) entry which is preliminary data.</text>
</comment>
<sequence>MEIRSNGTQIHVTQRGTGELALVFLHYYGGSSRTWDGVASELSDRYRIVATDHRGWGDSEAPADGYRIADLAGDAEGVVETLGLQRYVLVGHSMGGKVAQLIASRRPSGLEGLVLVAPSPPSPMLLSDEQRATLTGAYQSRESVEFVIDHVLTAKPLDAARREQVIEDSLKAAPQAKAAWPNVAMREDITAAVASIDAPTIVISGELDQVDRVETLQAELLPRIPHAAMHILPGTGHLSPLEAPVEVARVIARFVAAIEDKSAVSACPSLSRSPSTRR</sequence>
<gene>
    <name evidence="3" type="ORF">FVF58_34605</name>
</gene>
<feature type="domain" description="AB hydrolase-1" evidence="2">
    <location>
        <begin position="21"/>
        <end position="244"/>
    </location>
</feature>
<dbReference type="SUPFAM" id="SSF53474">
    <property type="entry name" value="alpha/beta-Hydrolases"/>
    <property type="match status" value="1"/>
</dbReference>
<dbReference type="PRINTS" id="PR00111">
    <property type="entry name" value="ABHYDROLASE"/>
</dbReference>
<dbReference type="PANTHER" id="PTHR43798">
    <property type="entry name" value="MONOACYLGLYCEROL LIPASE"/>
    <property type="match status" value="1"/>
</dbReference>
<accession>A0A5B0GPC6</accession>
<dbReference type="InterPro" id="IPR050266">
    <property type="entry name" value="AB_hydrolase_sf"/>
</dbReference>
<evidence type="ECO:0000313" key="4">
    <source>
        <dbReference type="Proteomes" id="UP000325273"/>
    </source>
</evidence>
<name>A0A5B0GPC6_9BURK</name>
<dbReference type="InterPro" id="IPR000639">
    <property type="entry name" value="Epox_hydrolase-like"/>
</dbReference>
<dbReference type="EMBL" id="VTUZ01000032">
    <property type="protein sequence ID" value="KAA1003819.1"/>
    <property type="molecule type" value="Genomic_DNA"/>
</dbReference>